<keyword evidence="1 6" id="KW-0819">tRNA processing</keyword>
<evidence type="ECO:0000313" key="9">
    <source>
        <dbReference type="Proteomes" id="UP000467428"/>
    </source>
</evidence>
<dbReference type="EC" id="3.1.26.5" evidence="6 7"/>
<dbReference type="InterPro" id="IPR014721">
    <property type="entry name" value="Ribsml_uS5_D2-typ_fold_subgr"/>
</dbReference>
<evidence type="ECO:0000256" key="1">
    <source>
        <dbReference type="ARBA" id="ARBA00022694"/>
    </source>
</evidence>
<comment type="function">
    <text evidence="6">RNaseP catalyzes the removal of the 5'-leader sequence from pre-tRNA to produce the mature 5'-terminus. It can also cleave other RNA substrates such as 4.5S RNA. The protein component plays an auxiliary but essential role in vivo by binding to the 5'-leader sequence and broadening the substrate specificity of the ribozyme.</text>
</comment>
<dbReference type="HAMAP" id="MF_00227">
    <property type="entry name" value="RNase_P"/>
    <property type="match status" value="1"/>
</dbReference>
<comment type="similarity">
    <text evidence="6">Belongs to the RnpA family.</text>
</comment>
<keyword evidence="3 6" id="KW-0255">Endonuclease</keyword>
<dbReference type="PANTHER" id="PTHR33992:SF1">
    <property type="entry name" value="RIBONUCLEASE P PROTEIN COMPONENT"/>
    <property type="match status" value="1"/>
</dbReference>
<keyword evidence="9" id="KW-1185">Reference proteome</keyword>
<reference evidence="8 9" key="1">
    <citation type="journal article" date="2019" name="Emerg. Microbes Infect.">
        <title>Comprehensive subspecies identification of 175 nontuberculous mycobacteria species based on 7547 genomic profiles.</title>
        <authorList>
            <person name="Matsumoto Y."/>
            <person name="Kinjo T."/>
            <person name="Motooka D."/>
            <person name="Nabeya D."/>
            <person name="Jung N."/>
            <person name="Uechi K."/>
            <person name="Horii T."/>
            <person name="Iida T."/>
            <person name="Fujita J."/>
            <person name="Nakamura S."/>
        </authorList>
    </citation>
    <scope>NUCLEOTIDE SEQUENCE [LARGE SCALE GENOMIC DNA]</scope>
    <source>
        <strain evidence="8 9">JCM 18538</strain>
    </source>
</reference>
<dbReference type="Gene3D" id="3.30.230.10">
    <property type="match status" value="1"/>
</dbReference>
<dbReference type="PANTHER" id="PTHR33992">
    <property type="entry name" value="RIBONUCLEASE P PROTEIN COMPONENT"/>
    <property type="match status" value="1"/>
</dbReference>
<dbReference type="RefSeq" id="WP_163919860.1">
    <property type="nucleotide sequence ID" value="NZ_AP022593.1"/>
</dbReference>
<dbReference type="Proteomes" id="UP000467428">
    <property type="component" value="Chromosome"/>
</dbReference>
<dbReference type="InterPro" id="IPR020568">
    <property type="entry name" value="Ribosomal_Su5_D2-typ_SF"/>
</dbReference>
<dbReference type="NCBIfam" id="TIGR00188">
    <property type="entry name" value="rnpA"/>
    <property type="match status" value="1"/>
</dbReference>
<dbReference type="GO" id="GO:0030677">
    <property type="term" value="C:ribonuclease P complex"/>
    <property type="evidence" value="ECO:0007669"/>
    <property type="project" value="TreeGrafter"/>
</dbReference>
<evidence type="ECO:0000256" key="2">
    <source>
        <dbReference type="ARBA" id="ARBA00022722"/>
    </source>
</evidence>
<dbReference type="InterPro" id="IPR000100">
    <property type="entry name" value="RNase_P"/>
</dbReference>
<dbReference type="AlphaFoldDB" id="A0A7I7S0M3"/>
<evidence type="ECO:0000256" key="7">
    <source>
        <dbReference type="NCBIfam" id="TIGR00188"/>
    </source>
</evidence>
<organism evidence="8 9">
    <name type="scientific">Mycolicibacterium arabiense</name>
    <dbReference type="NCBI Taxonomy" id="1286181"/>
    <lineage>
        <taxon>Bacteria</taxon>
        <taxon>Bacillati</taxon>
        <taxon>Actinomycetota</taxon>
        <taxon>Actinomycetes</taxon>
        <taxon>Mycobacteriales</taxon>
        <taxon>Mycobacteriaceae</taxon>
        <taxon>Mycolicibacterium</taxon>
    </lineage>
</organism>
<dbReference type="EMBL" id="AP022593">
    <property type="protein sequence ID" value="BBY50377.1"/>
    <property type="molecule type" value="Genomic_DNA"/>
</dbReference>
<evidence type="ECO:0000313" key="8">
    <source>
        <dbReference type="EMBL" id="BBY50377.1"/>
    </source>
</evidence>
<protein>
    <recommendedName>
        <fullName evidence="6 7">Ribonuclease P protein component</fullName>
        <shortName evidence="6">RNase P protein</shortName>
        <shortName evidence="6">RNaseP protein</shortName>
        <ecNumber evidence="6 7">3.1.26.5</ecNumber>
    </recommendedName>
    <alternativeName>
        <fullName evidence="6">Protein C5</fullName>
    </alternativeName>
</protein>
<gene>
    <name evidence="6 8" type="primary">rnpA</name>
    <name evidence="8" type="ORF">MARA_38450</name>
</gene>
<dbReference type="KEGG" id="marz:MARA_38450"/>
<geneLocation type="plasmid" evidence="9">
    <name>pjcm18538 dna</name>
</geneLocation>
<sequence length="113" mass="12559">MLPAQHRMTRSTDFGLTVKRGTRAAQPNLVLHALRSDGDHLEAPKVGLVVSKAVGNAVIRHRVSRRLRHVARDVLHDLAPGDRLVIRALPKSADADSARLRRELVTALERARR</sequence>
<evidence type="ECO:0000256" key="6">
    <source>
        <dbReference type="HAMAP-Rule" id="MF_00227"/>
    </source>
</evidence>
<dbReference type="GO" id="GO:0000049">
    <property type="term" value="F:tRNA binding"/>
    <property type="evidence" value="ECO:0007669"/>
    <property type="project" value="UniProtKB-UniRule"/>
</dbReference>
<keyword evidence="2 6" id="KW-0540">Nuclease</keyword>
<evidence type="ECO:0000256" key="3">
    <source>
        <dbReference type="ARBA" id="ARBA00022759"/>
    </source>
</evidence>
<keyword evidence="4 6" id="KW-0378">Hydrolase</keyword>
<comment type="catalytic activity">
    <reaction evidence="6">
        <text>Endonucleolytic cleavage of RNA, removing 5'-extranucleotides from tRNA precursor.</text>
        <dbReference type="EC" id="3.1.26.5"/>
    </reaction>
</comment>
<name>A0A7I7S0M3_9MYCO</name>
<dbReference type="Pfam" id="PF00825">
    <property type="entry name" value="Ribonuclease_P"/>
    <property type="match status" value="1"/>
</dbReference>
<proteinExistence type="inferred from homology"/>
<dbReference type="GO" id="GO:0004526">
    <property type="term" value="F:ribonuclease P activity"/>
    <property type="evidence" value="ECO:0007669"/>
    <property type="project" value="UniProtKB-UniRule"/>
</dbReference>
<keyword evidence="5 6" id="KW-0694">RNA-binding</keyword>
<evidence type="ECO:0000256" key="4">
    <source>
        <dbReference type="ARBA" id="ARBA00022801"/>
    </source>
</evidence>
<accession>A0A7I7S0M3</accession>
<dbReference type="GO" id="GO:0042781">
    <property type="term" value="F:3'-tRNA processing endoribonuclease activity"/>
    <property type="evidence" value="ECO:0007669"/>
    <property type="project" value="TreeGrafter"/>
</dbReference>
<evidence type="ECO:0000256" key="5">
    <source>
        <dbReference type="ARBA" id="ARBA00022884"/>
    </source>
</evidence>
<comment type="subunit">
    <text evidence="6">Consists of a catalytic RNA component (M1 or rnpB) and a protein subunit.</text>
</comment>
<dbReference type="SUPFAM" id="SSF54211">
    <property type="entry name" value="Ribosomal protein S5 domain 2-like"/>
    <property type="match status" value="1"/>
</dbReference>
<dbReference type="GO" id="GO:0001682">
    <property type="term" value="P:tRNA 5'-leader removal"/>
    <property type="evidence" value="ECO:0007669"/>
    <property type="project" value="UniProtKB-UniRule"/>
</dbReference>